<evidence type="ECO:0000313" key="2">
    <source>
        <dbReference type="EMBL" id="ADN13986.1"/>
    </source>
</evidence>
<proteinExistence type="predicted"/>
<keyword evidence="1" id="KW-0732">Signal</keyword>
<protein>
    <recommendedName>
        <fullName evidence="4">Lipoprotein</fullName>
    </recommendedName>
</protein>
<evidence type="ECO:0000256" key="1">
    <source>
        <dbReference type="SAM" id="SignalP"/>
    </source>
</evidence>
<dbReference type="OrthoDB" id="5517735at2"/>
<dbReference type="HOGENOM" id="CLU_1569943_0_0_3"/>
<dbReference type="PROSITE" id="PS51257">
    <property type="entry name" value="PROKAR_LIPOPROTEIN"/>
    <property type="match status" value="1"/>
</dbReference>
<reference evidence="3" key="1">
    <citation type="journal article" date="2011" name="MBio">
        <title>Novel metabolic attributes of the genus Cyanothece, comprising a group of unicellular nitrogen-fixing Cyanobacteria.</title>
        <authorList>
            <person name="Bandyopadhyay A."/>
            <person name="Elvitigala T."/>
            <person name="Welsh E."/>
            <person name="Stockel J."/>
            <person name="Liberton M."/>
            <person name="Min H."/>
            <person name="Sherman L.A."/>
            <person name="Pakrasi H.B."/>
        </authorList>
    </citation>
    <scope>NUCLEOTIDE SEQUENCE [LARGE SCALE GENOMIC DNA]</scope>
    <source>
        <strain evidence="3">PCC 7822</strain>
    </source>
</reference>
<sequence length="168" mass="18747">MRQHLRRFLTVFVLAALLLITSCASQPPSRFEQAQQQSTQRGASAVVKESTSGGSFNKFFPQGGNGYQRVYTQEKKGFAEAKLKKDGKEVAVMAISDTLNNPTAIKKFEQSTEKIAGYPAVQQGSQATAILVNNRYQVKVLSRDPSFTREDRQDWLEKFNLNGLAQLK</sequence>
<name>E0UBP2_GLOV7</name>
<accession>E0UBP2</accession>
<dbReference type="STRING" id="497965.Cyan7822_2004"/>
<dbReference type="eggNOG" id="ENOG50303EG">
    <property type="taxonomic scope" value="Bacteria"/>
</dbReference>
<organism evidence="2 3">
    <name type="scientific">Gloeothece verrucosa (strain PCC 7822)</name>
    <name type="common">Cyanothece sp. (strain PCC 7822)</name>
    <dbReference type="NCBI Taxonomy" id="497965"/>
    <lineage>
        <taxon>Bacteria</taxon>
        <taxon>Bacillati</taxon>
        <taxon>Cyanobacteriota</taxon>
        <taxon>Cyanophyceae</taxon>
        <taxon>Oscillatoriophycideae</taxon>
        <taxon>Chroococcales</taxon>
        <taxon>Aphanothecaceae</taxon>
        <taxon>Gloeothece</taxon>
        <taxon>Gloeothece verrucosa</taxon>
    </lineage>
</organism>
<dbReference type="EMBL" id="CP002198">
    <property type="protein sequence ID" value="ADN13986.1"/>
    <property type="molecule type" value="Genomic_DNA"/>
</dbReference>
<gene>
    <name evidence="2" type="ordered locus">Cyan7822_2004</name>
</gene>
<evidence type="ECO:0000313" key="3">
    <source>
        <dbReference type="Proteomes" id="UP000008206"/>
    </source>
</evidence>
<dbReference type="Proteomes" id="UP000008206">
    <property type="component" value="Chromosome"/>
</dbReference>
<evidence type="ECO:0008006" key="4">
    <source>
        <dbReference type="Google" id="ProtNLM"/>
    </source>
</evidence>
<keyword evidence="3" id="KW-1185">Reference proteome</keyword>
<feature type="signal peptide" evidence="1">
    <location>
        <begin position="1"/>
        <end position="24"/>
    </location>
</feature>
<dbReference type="RefSeq" id="WP_013322092.1">
    <property type="nucleotide sequence ID" value="NC_014501.1"/>
</dbReference>
<dbReference type="AlphaFoldDB" id="E0UBP2"/>
<dbReference type="KEGG" id="cyj:Cyan7822_2004"/>
<feature type="chain" id="PRO_5003141232" description="Lipoprotein" evidence="1">
    <location>
        <begin position="25"/>
        <end position="168"/>
    </location>
</feature>